<evidence type="ECO:0000313" key="3">
    <source>
        <dbReference type="Proteomes" id="UP000830542"/>
    </source>
</evidence>
<evidence type="ECO:0000313" key="2">
    <source>
        <dbReference type="EMBL" id="UOO97108.1"/>
    </source>
</evidence>
<keyword evidence="3" id="KW-1185">Reference proteome</keyword>
<feature type="transmembrane region" description="Helical" evidence="1">
    <location>
        <begin position="6"/>
        <end position="27"/>
    </location>
</feature>
<evidence type="ECO:0000256" key="1">
    <source>
        <dbReference type="SAM" id="Phobius"/>
    </source>
</evidence>
<dbReference type="EMBL" id="CP095007">
    <property type="protein sequence ID" value="UOO97108.1"/>
    <property type="molecule type" value="Genomic_DNA"/>
</dbReference>
<feature type="transmembrane region" description="Helical" evidence="1">
    <location>
        <begin position="66"/>
        <end position="87"/>
    </location>
</feature>
<geneLocation type="plasmid" evidence="2 3">
    <name>unnamed2</name>
</geneLocation>
<dbReference type="RefSeq" id="WP_244706452.1">
    <property type="nucleotide sequence ID" value="NZ_BAAADN010000077.1"/>
</dbReference>
<protein>
    <submittedName>
        <fullName evidence="2">Uncharacterized protein</fullName>
    </submittedName>
</protein>
<sequence length="88" mass="9241">MNYQRIYYLSLLGLGLIFAIPSIPKLLGSPSLPVILRSIGGAGMALSSAYILVFSDEPAGPTSPNWRFFGVVGGFALCLAGIVISILP</sequence>
<accession>A0AAX3ATP9</accession>
<name>A0AAX3ATP9_HALDO</name>
<gene>
    <name evidence="2" type="ORF">MUK72_16910</name>
</gene>
<dbReference type="KEGG" id="hdo:MUK72_16910"/>
<keyword evidence="2" id="KW-0614">Plasmid</keyword>
<keyword evidence="1" id="KW-1133">Transmembrane helix</keyword>
<keyword evidence="1" id="KW-0812">Transmembrane</keyword>
<reference evidence="2" key="1">
    <citation type="submission" date="2022-04" db="EMBL/GenBank/DDBJ databases">
        <title>Sequencing and genomic assembly of Halococcus dombrowskii.</title>
        <authorList>
            <person name="Lim S.W."/>
            <person name="MacLea K.S."/>
        </authorList>
    </citation>
    <scope>NUCLEOTIDE SEQUENCE</scope>
    <source>
        <strain evidence="2">H4</strain>
        <plasmid evidence="2">unnamed2</plasmid>
    </source>
</reference>
<organism evidence="2 3">
    <name type="scientific">Halococcus dombrowskii</name>
    <dbReference type="NCBI Taxonomy" id="179637"/>
    <lineage>
        <taxon>Archaea</taxon>
        <taxon>Methanobacteriati</taxon>
        <taxon>Methanobacteriota</taxon>
        <taxon>Stenosarchaea group</taxon>
        <taxon>Halobacteria</taxon>
        <taxon>Halobacteriales</taxon>
        <taxon>Halococcaceae</taxon>
        <taxon>Halococcus</taxon>
    </lineage>
</organism>
<dbReference type="AlphaFoldDB" id="A0AAX3ATP9"/>
<dbReference type="Proteomes" id="UP000830542">
    <property type="component" value="Plasmid unnamed2"/>
</dbReference>
<feature type="transmembrane region" description="Helical" evidence="1">
    <location>
        <begin position="34"/>
        <end position="54"/>
    </location>
</feature>
<proteinExistence type="predicted"/>
<keyword evidence="1" id="KW-0472">Membrane</keyword>
<dbReference type="GeneID" id="71763564"/>